<keyword evidence="2" id="KW-1185">Reference proteome</keyword>
<evidence type="ECO:0000313" key="1">
    <source>
        <dbReference type="EMBL" id="KAJ1350391.1"/>
    </source>
</evidence>
<gene>
    <name evidence="1" type="ORF">KIN20_006174</name>
</gene>
<reference evidence="1" key="1">
    <citation type="submission" date="2021-06" db="EMBL/GenBank/DDBJ databases">
        <title>Parelaphostrongylus tenuis whole genome reference sequence.</title>
        <authorList>
            <person name="Garwood T.J."/>
            <person name="Larsen P.A."/>
            <person name="Fountain-Jones N.M."/>
            <person name="Garbe J.R."/>
            <person name="Macchietto M.G."/>
            <person name="Kania S.A."/>
            <person name="Gerhold R.W."/>
            <person name="Richards J.E."/>
            <person name="Wolf T.M."/>
        </authorList>
    </citation>
    <scope>NUCLEOTIDE SEQUENCE</scope>
    <source>
        <strain evidence="1">MNPRO001-30</strain>
        <tissue evidence="1">Meninges</tissue>
    </source>
</reference>
<name>A0AAD5MJS4_PARTN</name>
<evidence type="ECO:0000313" key="2">
    <source>
        <dbReference type="Proteomes" id="UP001196413"/>
    </source>
</evidence>
<dbReference type="Proteomes" id="UP001196413">
    <property type="component" value="Unassembled WGS sequence"/>
</dbReference>
<protein>
    <submittedName>
        <fullName evidence="1">Uncharacterized protein</fullName>
    </submittedName>
</protein>
<accession>A0AAD5MJS4</accession>
<sequence>MDVKHGFSSGVACTRGNRIALYATGLYRNGTVTAKESLRDAAHSVMDEFSQANSTELIREEDCGQSTRIVDFEEFAGIEAMSGIISSLILNRKTKLALLCSVGEIRKDTMKPFSPLPSGTPRKLTAKALVLYRRIERSAESINKSLVIRL</sequence>
<organism evidence="1 2">
    <name type="scientific">Parelaphostrongylus tenuis</name>
    <name type="common">Meningeal worm</name>
    <dbReference type="NCBI Taxonomy" id="148309"/>
    <lineage>
        <taxon>Eukaryota</taxon>
        <taxon>Metazoa</taxon>
        <taxon>Ecdysozoa</taxon>
        <taxon>Nematoda</taxon>
        <taxon>Chromadorea</taxon>
        <taxon>Rhabditida</taxon>
        <taxon>Rhabditina</taxon>
        <taxon>Rhabditomorpha</taxon>
        <taxon>Strongyloidea</taxon>
        <taxon>Metastrongylidae</taxon>
        <taxon>Parelaphostrongylus</taxon>
    </lineage>
</organism>
<dbReference type="EMBL" id="JAHQIW010000853">
    <property type="protein sequence ID" value="KAJ1350391.1"/>
    <property type="molecule type" value="Genomic_DNA"/>
</dbReference>
<dbReference type="AlphaFoldDB" id="A0AAD5MJS4"/>
<proteinExistence type="predicted"/>
<comment type="caution">
    <text evidence="1">The sequence shown here is derived from an EMBL/GenBank/DDBJ whole genome shotgun (WGS) entry which is preliminary data.</text>
</comment>